<feature type="compositionally biased region" description="Basic and acidic residues" evidence="1">
    <location>
        <begin position="496"/>
        <end position="505"/>
    </location>
</feature>
<comment type="caution">
    <text evidence="2">The sequence shown here is derived from an EMBL/GenBank/DDBJ whole genome shotgun (WGS) entry which is preliminary data.</text>
</comment>
<feature type="compositionally biased region" description="Basic and acidic residues" evidence="1">
    <location>
        <begin position="31"/>
        <end position="41"/>
    </location>
</feature>
<dbReference type="EMBL" id="JABBNU010000018">
    <property type="protein sequence ID" value="NMM50863.1"/>
    <property type="molecule type" value="Genomic_DNA"/>
</dbReference>
<feature type="region of interest" description="Disordered" evidence="1">
    <location>
        <begin position="489"/>
        <end position="521"/>
    </location>
</feature>
<evidence type="ECO:0000256" key="1">
    <source>
        <dbReference type="SAM" id="MobiDB-lite"/>
    </source>
</evidence>
<dbReference type="Proteomes" id="UP000559010">
    <property type="component" value="Unassembled WGS sequence"/>
</dbReference>
<proteinExistence type="predicted"/>
<dbReference type="RefSeq" id="WP_169685228.1">
    <property type="nucleotide sequence ID" value="NZ_JABBNU010000018.1"/>
</dbReference>
<gene>
    <name evidence="2" type="ORF">HH304_20810</name>
</gene>
<organism evidence="2 3">
    <name type="scientific">Marinigracilibium pacificum</name>
    <dbReference type="NCBI Taxonomy" id="2729599"/>
    <lineage>
        <taxon>Bacteria</taxon>
        <taxon>Pseudomonadati</taxon>
        <taxon>Bacteroidota</taxon>
        <taxon>Cytophagia</taxon>
        <taxon>Cytophagales</taxon>
        <taxon>Flammeovirgaceae</taxon>
        <taxon>Marinigracilibium</taxon>
    </lineage>
</organism>
<keyword evidence="3" id="KW-1185">Reference proteome</keyword>
<evidence type="ECO:0000313" key="3">
    <source>
        <dbReference type="Proteomes" id="UP000559010"/>
    </source>
</evidence>
<name>A0A848J212_9BACT</name>
<evidence type="ECO:0000313" key="2">
    <source>
        <dbReference type="EMBL" id="NMM50863.1"/>
    </source>
</evidence>
<sequence length="889" mass="99585">MYKGAYRADEATKTEKLKEQKSENTDFESDESGRIIKKQEEKKEKNYTQYSILPNHSDDFYNKIYAKPGKDEIRSLVTYNEDGLLKGLPIFEAYNETDEWIRVTTEIDGEMISGYVFLEIIQTHINEVVIDQFSSMENKRSAITKEEGAQIYKSKNKKDGHILEFGTEIYIQRIEKDGLACISCEGKTYYTEAENIDTLLEMPYAGSKLYKIKAGDKIKKVLKNYYSTLDLPQNVIAAAILYHNNPENLQGVRIYYTGEFDFEKGGSYIEENANQFSLNEFSFQEGDTLYLPHSNYINLFNSKFNSFNLLDTLKDQFKNLTQSAQNFVDEHWPVGFGAYYGLDVGATFIYPVGADVSIQNYFYRKDDNKLGLKTFLKGRAGGETGAGAGFYVGNKSKKKDATVIGGKIGVNAELKAALMTSAEFEFPIKDNDSIVAALAAISNYSDGSAYQLSAMFFDTLFSTQLNPEHYVTKRKMAFGLEGQVSGAGSLGLSKSSSDKEQDGYTHNDVYAPENAPGSFSPDGTNSSLYEKVCSYLNLKAEALLGGNITTGVEFHNDLKYEDERMAVKKTQAIVFIEAGTELNLTTDLSMLGKLGPMFGRGFGVKLIFDKDNEAEEPEWSFPTMKLYSMTGELDYYEGQGSELEVGLGKNLNESVEYMENLNRDTFMDLIKSTKITKRIYINDFMPGIIQSKLLVNKNREQRLLDNRNTNKANTKANSSPFGYADINGYLDVEIDLAKVSSRVLERLSRSILGLFDGSDVSEKMFNAYKAVVDFLHGEPIDSYFVKEKMNVISDFVSYMSTLFTKESLPKVILHTEFGAGIAGGVSAALGAKVKLAGGANGGVVYEKDLTHEALNWIQSLGVEIKNFANNQISEEFKKKLEANFDYFIK</sequence>
<feature type="compositionally biased region" description="Basic and acidic residues" evidence="1">
    <location>
        <begin position="1"/>
        <end position="24"/>
    </location>
</feature>
<protein>
    <submittedName>
        <fullName evidence="2">Uncharacterized protein</fullName>
    </submittedName>
</protein>
<dbReference type="AlphaFoldDB" id="A0A848J212"/>
<feature type="region of interest" description="Disordered" evidence="1">
    <location>
        <begin position="1"/>
        <end position="41"/>
    </location>
</feature>
<reference evidence="2 3" key="1">
    <citation type="submission" date="2020-04" db="EMBL/GenBank/DDBJ databases">
        <title>Flammeovirgaceae bacterium KN852 isolated from deep sea.</title>
        <authorList>
            <person name="Zhang D.-C."/>
        </authorList>
    </citation>
    <scope>NUCLEOTIDE SEQUENCE [LARGE SCALE GENOMIC DNA]</scope>
    <source>
        <strain evidence="2 3">KN852</strain>
    </source>
</reference>
<accession>A0A848J212</accession>